<accession>A0A318H3E2</accession>
<dbReference type="Pfam" id="PF01497">
    <property type="entry name" value="Peripla_BP_2"/>
    <property type="match status" value="1"/>
</dbReference>
<dbReference type="InterPro" id="IPR054828">
    <property type="entry name" value="Vit_B12_bind_prot"/>
</dbReference>
<name>A0A318H3E2_9BURK</name>
<dbReference type="PROSITE" id="PS50983">
    <property type="entry name" value="FE_B12_PBP"/>
    <property type="match status" value="1"/>
</dbReference>
<keyword evidence="1" id="KW-0732">Signal</keyword>
<dbReference type="PANTHER" id="PTHR30535:SF34">
    <property type="entry name" value="MOLYBDATE-BINDING PROTEIN MOLA"/>
    <property type="match status" value="1"/>
</dbReference>
<evidence type="ECO:0000256" key="1">
    <source>
        <dbReference type="ARBA" id="ARBA00022729"/>
    </source>
</evidence>
<dbReference type="SUPFAM" id="SSF53807">
    <property type="entry name" value="Helical backbone' metal receptor"/>
    <property type="match status" value="1"/>
</dbReference>
<dbReference type="GO" id="GO:0071281">
    <property type="term" value="P:cellular response to iron ion"/>
    <property type="evidence" value="ECO:0007669"/>
    <property type="project" value="TreeGrafter"/>
</dbReference>
<dbReference type="RefSeq" id="WP_110402175.1">
    <property type="nucleotide sequence ID" value="NZ_QJJS01000021.1"/>
</dbReference>
<dbReference type="InterPro" id="IPR002491">
    <property type="entry name" value="ABC_transptr_periplasmic_BD"/>
</dbReference>
<feature type="domain" description="Fe/B12 periplasmic-binding" evidence="2">
    <location>
        <begin position="64"/>
        <end position="314"/>
    </location>
</feature>
<protein>
    <submittedName>
        <fullName evidence="3">Iron complex transport system substrate-binding protein</fullName>
    </submittedName>
</protein>
<proteinExistence type="predicted"/>
<dbReference type="InterPro" id="IPR050902">
    <property type="entry name" value="ABC_Transporter_SBP"/>
</dbReference>
<dbReference type="Proteomes" id="UP000247811">
    <property type="component" value="Unassembled WGS sequence"/>
</dbReference>
<gene>
    <name evidence="3" type="ORF">C7444_12144</name>
</gene>
<dbReference type="EMBL" id="QJJS01000021">
    <property type="protein sequence ID" value="PXW93280.1"/>
    <property type="molecule type" value="Genomic_DNA"/>
</dbReference>
<dbReference type="NCBIfam" id="NF038402">
    <property type="entry name" value="TroA_like"/>
    <property type="match status" value="1"/>
</dbReference>
<comment type="caution">
    <text evidence="3">The sequence shown here is derived from an EMBL/GenBank/DDBJ whole genome shotgun (WGS) entry which is preliminary data.</text>
</comment>
<dbReference type="OrthoDB" id="6495095at2"/>
<organism evidence="3 4">
    <name type="scientific">Sphaerotilus hippei</name>
    <dbReference type="NCBI Taxonomy" id="744406"/>
    <lineage>
        <taxon>Bacteria</taxon>
        <taxon>Pseudomonadati</taxon>
        <taxon>Pseudomonadota</taxon>
        <taxon>Betaproteobacteria</taxon>
        <taxon>Burkholderiales</taxon>
        <taxon>Sphaerotilaceae</taxon>
        <taxon>Sphaerotilus</taxon>
    </lineage>
</organism>
<evidence type="ECO:0000313" key="4">
    <source>
        <dbReference type="Proteomes" id="UP000247811"/>
    </source>
</evidence>
<reference evidence="3 4" key="1">
    <citation type="submission" date="2018-05" db="EMBL/GenBank/DDBJ databases">
        <title>Genomic Encyclopedia of Type Strains, Phase IV (KMG-IV): sequencing the most valuable type-strain genomes for metagenomic binning, comparative biology and taxonomic classification.</title>
        <authorList>
            <person name="Goeker M."/>
        </authorList>
    </citation>
    <scope>NUCLEOTIDE SEQUENCE [LARGE SCALE GENOMIC DNA]</scope>
    <source>
        <strain evidence="3 4">DSM 566</strain>
    </source>
</reference>
<sequence>MSRALRLGRVRPPSWWRCGFIHRALAAVLLVAGLLATAAGARAQPVHLRDDRGAELVLAQPPQRLVSLLPSLTEAVCALGACERLVGVDRHSNWPASVARLPSLGGLDDAQIERIVALRPDVVVAGLSSRALERLESLGVKVFAIEAKDHADVRRSLGLLATLIGRPEQGPLLWSRIEAQLQQAAGRTPARLRGQRVYFEIDAAPYAAGTSSFIGETLTRLGLGNIVPPPLGPFPKLNPEFIVRARPDLIMAVQRNLASMPARPGWSTLAALRSGQTCGFDAERYDMLVRPGPRMGEAALLVASCLERLDRAPR</sequence>
<dbReference type="Gene3D" id="3.40.50.1980">
    <property type="entry name" value="Nitrogenase molybdenum iron protein domain"/>
    <property type="match status" value="2"/>
</dbReference>
<keyword evidence="4" id="KW-1185">Reference proteome</keyword>
<dbReference type="PANTHER" id="PTHR30535">
    <property type="entry name" value="VITAMIN B12-BINDING PROTEIN"/>
    <property type="match status" value="1"/>
</dbReference>
<evidence type="ECO:0000313" key="3">
    <source>
        <dbReference type="EMBL" id="PXW93280.1"/>
    </source>
</evidence>
<evidence type="ECO:0000259" key="2">
    <source>
        <dbReference type="PROSITE" id="PS50983"/>
    </source>
</evidence>
<dbReference type="AlphaFoldDB" id="A0A318H3E2"/>